<organism evidence="1 2">
    <name type="scientific">Pristionchus mayeri</name>
    <dbReference type="NCBI Taxonomy" id="1317129"/>
    <lineage>
        <taxon>Eukaryota</taxon>
        <taxon>Metazoa</taxon>
        <taxon>Ecdysozoa</taxon>
        <taxon>Nematoda</taxon>
        <taxon>Chromadorea</taxon>
        <taxon>Rhabditida</taxon>
        <taxon>Rhabditina</taxon>
        <taxon>Diplogasteromorpha</taxon>
        <taxon>Diplogasteroidea</taxon>
        <taxon>Neodiplogasteridae</taxon>
        <taxon>Pristionchus</taxon>
    </lineage>
</organism>
<gene>
    <name evidence="1" type="ORF">PMAYCL1PPCAC_00617</name>
</gene>
<accession>A0AAN5C560</accession>
<keyword evidence="2" id="KW-1185">Reference proteome</keyword>
<feature type="non-terminal residue" evidence="1">
    <location>
        <position position="1"/>
    </location>
</feature>
<sequence length="93" mass="11045">ETTTSCSSVSCYRHWYMCTRKELFTEISSHSIFSLIVIPRTDDLQRRSFCSAILDCLAETRTITKEPIKMIFFYQRKIVLEIRVRISMQLRSK</sequence>
<dbReference type="EMBL" id="BTRK01000001">
    <property type="protein sequence ID" value="GMR30422.1"/>
    <property type="molecule type" value="Genomic_DNA"/>
</dbReference>
<dbReference type="AlphaFoldDB" id="A0AAN5C560"/>
<evidence type="ECO:0000313" key="1">
    <source>
        <dbReference type="EMBL" id="GMR30422.1"/>
    </source>
</evidence>
<protein>
    <submittedName>
        <fullName evidence="1">Uncharacterized protein</fullName>
    </submittedName>
</protein>
<evidence type="ECO:0000313" key="2">
    <source>
        <dbReference type="Proteomes" id="UP001328107"/>
    </source>
</evidence>
<name>A0AAN5C560_9BILA</name>
<reference evidence="2" key="1">
    <citation type="submission" date="2022-10" db="EMBL/GenBank/DDBJ databases">
        <title>Genome assembly of Pristionchus species.</title>
        <authorList>
            <person name="Yoshida K."/>
            <person name="Sommer R.J."/>
        </authorList>
    </citation>
    <scope>NUCLEOTIDE SEQUENCE [LARGE SCALE GENOMIC DNA]</scope>
    <source>
        <strain evidence="2">RS5460</strain>
    </source>
</reference>
<proteinExistence type="predicted"/>
<dbReference type="Proteomes" id="UP001328107">
    <property type="component" value="Unassembled WGS sequence"/>
</dbReference>
<comment type="caution">
    <text evidence="1">The sequence shown here is derived from an EMBL/GenBank/DDBJ whole genome shotgun (WGS) entry which is preliminary data.</text>
</comment>